<accession>A0A9E4MYC7</accession>
<sequence>MNTKWHFSHPSSNSRLQTGSGTSCASSSTTNAQRNVWMLVLRGTCEKIVGGSLAET</sequence>
<feature type="compositionally biased region" description="Polar residues" evidence="1">
    <location>
        <begin position="1"/>
        <end position="17"/>
    </location>
</feature>
<dbReference type="Pfam" id="PF10048">
    <property type="entry name" value="DUF2282"/>
    <property type="match status" value="1"/>
</dbReference>
<evidence type="ECO:0000313" key="3">
    <source>
        <dbReference type="Proteomes" id="UP000886687"/>
    </source>
</evidence>
<organism evidence="2 3">
    <name type="scientific">Candidatus Thiodiazotropha lotti</name>
    <dbReference type="NCBI Taxonomy" id="2792787"/>
    <lineage>
        <taxon>Bacteria</taxon>
        <taxon>Pseudomonadati</taxon>
        <taxon>Pseudomonadota</taxon>
        <taxon>Gammaproteobacteria</taxon>
        <taxon>Chromatiales</taxon>
        <taxon>Sedimenticolaceae</taxon>
        <taxon>Candidatus Thiodiazotropha</taxon>
    </lineage>
</organism>
<comment type="caution">
    <text evidence="2">The sequence shown here is derived from an EMBL/GenBank/DDBJ whole genome shotgun (WGS) entry which is preliminary data.</text>
</comment>
<name>A0A9E4MYC7_9GAMM</name>
<reference evidence="2" key="1">
    <citation type="journal article" date="2021" name="Proc. Natl. Acad. Sci. U.S.A.">
        <title>Global biogeography of chemosynthetic symbionts reveals both localized and globally distributed symbiont groups. .</title>
        <authorList>
            <person name="Osvatic J.T."/>
            <person name="Wilkins L.G.E."/>
            <person name="Leibrecht L."/>
            <person name="Leray M."/>
            <person name="Zauner S."/>
            <person name="Polzin J."/>
            <person name="Camacho Y."/>
            <person name="Gros O."/>
            <person name="van Gils J.A."/>
            <person name="Eisen J.A."/>
            <person name="Petersen J.M."/>
            <person name="Yuen B."/>
        </authorList>
    </citation>
    <scope>NUCLEOTIDE SEQUENCE</scope>
    <source>
        <strain evidence="2">MAGL173</strain>
    </source>
</reference>
<protein>
    <submittedName>
        <fullName evidence="2">DUF2282 domain-containing protein</fullName>
    </submittedName>
</protein>
<dbReference type="EMBL" id="JAEPDI010000002">
    <property type="protein sequence ID" value="MCG7938327.1"/>
    <property type="molecule type" value="Genomic_DNA"/>
</dbReference>
<evidence type="ECO:0000256" key="1">
    <source>
        <dbReference type="SAM" id="MobiDB-lite"/>
    </source>
</evidence>
<feature type="region of interest" description="Disordered" evidence="1">
    <location>
        <begin position="1"/>
        <end position="30"/>
    </location>
</feature>
<dbReference type="InterPro" id="IPR018740">
    <property type="entry name" value="DUF2282_membr"/>
</dbReference>
<dbReference type="Proteomes" id="UP000886687">
    <property type="component" value="Unassembled WGS sequence"/>
</dbReference>
<feature type="compositionally biased region" description="Low complexity" evidence="1">
    <location>
        <begin position="18"/>
        <end position="30"/>
    </location>
</feature>
<evidence type="ECO:0000313" key="2">
    <source>
        <dbReference type="EMBL" id="MCG7938327.1"/>
    </source>
</evidence>
<proteinExistence type="predicted"/>
<gene>
    <name evidence="2" type="ORF">JAZ04_05625</name>
</gene>
<dbReference type="AlphaFoldDB" id="A0A9E4MYC7"/>